<evidence type="ECO:0000256" key="5">
    <source>
        <dbReference type="ARBA" id="ARBA00023242"/>
    </source>
</evidence>
<name>A0ABR0F3S4_ZASCE</name>
<sequence>MPGTRPQSPSSQQESSGLQASAALPFDWQQFADEFLLSEEQHYDTTQFDWTGLLDTSTTTTADDVGHIKTSAAADDDFAMMHTLSGNVSNSSAFSYSNDGWNAQTVAASAPQMASTMNVGDYQQVFSDQPVLQPNSVQRSPTFSDQSMFPSLDNIPQAASASSRSLATPRSGSSVGDSPERSHKVHKRQRNTEAARRYRQRKVDKVTELEEALQSMTQERDELRLKLARAEAEAEVLRGMVGKR</sequence>
<evidence type="ECO:0000256" key="1">
    <source>
        <dbReference type="ARBA" id="ARBA00004123"/>
    </source>
</evidence>
<evidence type="ECO:0000313" key="8">
    <source>
        <dbReference type="EMBL" id="KAK4508606.1"/>
    </source>
</evidence>
<comment type="caution">
    <text evidence="8">The sequence shown here is derived from an EMBL/GenBank/DDBJ whole genome shotgun (WGS) entry which is preliminary data.</text>
</comment>
<dbReference type="PANTHER" id="PTHR13044">
    <property type="entry name" value="ACTIVATING TRANSCRIPTION FACTOR ATF 4/5"/>
    <property type="match status" value="1"/>
</dbReference>
<accession>A0ABR0F3S4</accession>
<feature type="compositionally biased region" description="Polar residues" evidence="6">
    <location>
        <begin position="133"/>
        <end position="149"/>
    </location>
</feature>
<proteinExistence type="predicted"/>
<evidence type="ECO:0000256" key="2">
    <source>
        <dbReference type="ARBA" id="ARBA00023015"/>
    </source>
</evidence>
<feature type="compositionally biased region" description="Polar residues" evidence="6">
    <location>
        <begin position="157"/>
        <end position="176"/>
    </location>
</feature>
<protein>
    <recommendedName>
        <fullName evidence="7">BZIP domain-containing protein</fullName>
    </recommendedName>
</protein>
<dbReference type="SMART" id="SM00338">
    <property type="entry name" value="BRLZ"/>
    <property type="match status" value="1"/>
</dbReference>
<evidence type="ECO:0000256" key="6">
    <source>
        <dbReference type="SAM" id="MobiDB-lite"/>
    </source>
</evidence>
<dbReference type="PROSITE" id="PS50217">
    <property type="entry name" value="BZIP"/>
    <property type="match status" value="1"/>
</dbReference>
<dbReference type="Proteomes" id="UP001305779">
    <property type="component" value="Unassembled WGS sequence"/>
</dbReference>
<reference evidence="8 9" key="1">
    <citation type="journal article" date="2023" name="G3 (Bethesda)">
        <title>A chromosome-level genome assembly of Zasmidium syzygii isolated from banana leaves.</title>
        <authorList>
            <person name="van Westerhoven A.C."/>
            <person name="Mehrabi R."/>
            <person name="Talebi R."/>
            <person name="Steentjes M.B.F."/>
            <person name="Corcolon B."/>
            <person name="Chong P.A."/>
            <person name="Kema G.H.J."/>
            <person name="Seidl M.F."/>
        </authorList>
    </citation>
    <scope>NUCLEOTIDE SEQUENCE [LARGE SCALE GENOMIC DNA]</scope>
    <source>
        <strain evidence="8 9">P124</strain>
    </source>
</reference>
<feature type="compositionally biased region" description="Basic and acidic residues" evidence="6">
    <location>
        <begin position="190"/>
        <end position="202"/>
    </location>
</feature>
<dbReference type="CDD" id="cd12193">
    <property type="entry name" value="bZIP_GCN4"/>
    <property type="match status" value="1"/>
</dbReference>
<dbReference type="Gene3D" id="1.20.5.170">
    <property type="match status" value="1"/>
</dbReference>
<evidence type="ECO:0000259" key="7">
    <source>
        <dbReference type="PROSITE" id="PS50217"/>
    </source>
</evidence>
<evidence type="ECO:0000256" key="3">
    <source>
        <dbReference type="ARBA" id="ARBA00023125"/>
    </source>
</evidence>
<keyword evidence="4" id="KW-0804">Transcription</keyword>
<dbReference type="SUPFAM" id="SSF57959">
    <property type="entry name" value="Leucine zipper domain"/>
    <property type="match status" value="1"/>
</dbReference>
<feature type="domain" description="BZIP" evidence="7">
    <location>
        <begin position="181"/>
        <end position="244"/>
    </location>
</feature>
<evidence type="ECO:0000313" key="9">
    <source>
        <dbReference type="Proteomes" id="UP001305779"/>
    </source>
</evidence>
<keyword evidence="5" id="KW-0539">Nucleus</keyword>
<dbReference type="Pfam" id="PF07716">
    <property type="entry name" value="bZIP_2"/>
    <property type="match status" value="1"/>
</dbReference>
<keyword evidence="2" id="KW-0805">Transcription regulation</keyword>
<keyword evidence="9" id="KW-1185">Reference proteome</keyword>
<dbReference type="InterPro" id="IPR046347">
    <property type="entry name" value="bZIP_sf"/>
</dbReference>
<dbReference type="PROSITE" id="PS00036">
    <property type="entry name" value="BZIP_BASIC"/>
    <property type="match status" value="1"/>
</dbReference>
<dbReference type="PANTHER" id="PTHR13044:SF38">
    <property type="entry name" value="BZIP DOMAIN-CONTAINING PROTEIN"/>
    <property type="match status" value="1"/>
</dbReference>
<feature type="region of interest" description="Disordered" evidence="6">
    <location>
        <begin position="133"/>
        <end position="202"/>
    </location>
</feature>
<evidence type="ECO:0000256" key="4">
    <source>
        <dbReference type="ARBA" id="ARBA00023163"/>
    </source>
</evidence>
<dbReference type="EMBL" id="JAXOVC010000001">
    <property type="protein sequence ID" value="KAK4508606.1"/>
    <property type="molecule type" value="Genomic_DNA"/>
</dbReference>
<dbReference type="InterPro" id="IPR004827">
    <property type="entry name" value="bZIP"/>
</dbReference>
<gene>
    <name evidence="8" type="ORF">PRZ48_002345</name>
</gene>
<organism evidence="8 9">
    <name type="scientific">Zasmidium cellare</name>
    <name type="common">Wine cellar mold</name>
    <name type="synonym">Racodium cellare</name>
    <dbReference type="NCBI Taxonomy" id="395010"/>
    <lineage>
        <taxon>Eukaryota</taxon>
        <taxon>Fungi</taxon>
        <taxon>Dikarya</taxon>
        <taxon>Ascomycota</taxon>
        <taxon>Pezizomycotina</taxon>
        <taxon>Dothideomycetes</taxon>
        <taxon>Dothideomycetidae</taxon>
        <taxon>Mycosphaerellales</taxon>
        <taxon>Mycosphaerellaceae</taxon>
        <taxon>Zasmidium</taxon>
    </lineage>
</organism>
<keyword evidence="3" id="KW-0238">DNA-binding</keyword>
<comment type="subcellular location">
    <subcellularLocation>
        <location evidence="1">Nucleus</location>
    </subcellularLocation>
</comment>